<comment type="caution">
    <text evidence="3">The sequence shown here is derived from an EMBL/GenBank/DDBJ whole genome shotgun (WGS) entry which is preliminary data.</text>
</comment>
<evidence type="ECO:0000256" key="2">
    <source>
        <dbReference type="SAM" id="MobiDB-lite"/>
    </source>
</evidence>
<dbReference type="Proteomes" id="UP001144280">
    <property type="component" value="Unassembled WGS sequence"/>
</dbReference>
<sequence length="286" mass="31074">MRQDVATQLYTEPPERFVAARDEAVAEARATGDLDAARQIAKLRKPTVAAWLVNLLAHRRPELVDELADLSAALRAAQRNLRGAELRDLSKQRRQAVAALVAAARALAVAEDPLLARAKLPLADVENTLNAALSDEHIAAQVRSGRLVRAAVYAGFGEVPRPRLRLVTDDEAPPAERAPEQAEEDRRGALVKELEAARTEAARVEKDLVRAVDDERRGAEALAEIEDALADLERRRAVAEQEMSQHKLARKSAERAVATARRRTGEVEGALEALDQKGAGRAQSGA</sequence>
<evidence type="ECO:0000256" key="1">
    <source>
        <dbReference type="SAM" id="Coils"/>
    </source>
</evidence>
<feature type="coiled-coil region" evidence="1">
    <location>
        <begin position="60"/>
        <end position="87"/>
    </location>
</feature>
<organism evidence="3 4">
    <name type="scientific">Phytohabitans aurantiacus</name>
    <dbReference type="NCBI Taxonomy" id="3016789"/>
    <lineage>
        <taxon>Bacteria</taxon>
        <taxon>Bacillati</taxon>
        <taxon>Actinomycetota</taxon>
        <taxon>Actinomycetes</taxon>
        <taxon>Micromonosporales</taxon>
        <taxon>Micromonosporaceae</taxon>
    </lineage>
</organism>
<evidence type="ECO:0000313" key="4">
    <source>
        <dbReference type="Proteomes" id="UP001144280"/>
    </source>
</evidence>
<reference evidence="3" key="1">
    <citation type="submission" date="2022-12" db="EMBL/GenBank/DDBJ databases">
        <title>New Phytohabitans aurantiacus sp. RD004123 nov., an actinomycete isolated from soil.</title>
        <authorList>
            <person name="Triningsih D.W."/>
            <person name="Harunari E."/>
            <person name="Igarashi Y."/>
        </authorList>
    </citation>
    <scope>NUCLEOTIDE SEQUENCE</scope>
    <source>
        <strain evidence="3">RD004123</strain>
    </source>
</reference>
<dbReference type="RefSeq" id="WP_281896933.1">
    <property type="nucleotide sequence ID" value="NZ_BSDI01000015.1"/>
</dbReference>
<proteinExistence type="predicted"/>
<evidence type="ECO:0000313" key="3">
    <source>
        <dbReference type="EMBL" id="GLH98237.1"/>
    </source>
</evidence>
<evidence type="ECO:0008006" key="5">
    <source>
        <dbReference type="Google" id="ProtNLM"/>
    </source>
</evidence>
<dbReference type="EMBL" id="BSDI01000015">
    <property type="protein sequence ID" value="GLH98237.1"/>
    <property type="molecule type" value="Genomic_DNA"/>
</dbReference>
<feature type="region of interest" description="Disordered" evidence="2">
    <location>
        <begin position="259"/>
        <end position="286"/>
    </location>
</feature>
<accession>A0ABQ5QVE4</accession>
<keyword evidence="4" id="KW-1185">Reference proteome</keyword>
<gene>
    <name evidence="3" type="ORF">Pa4123_35120</name>
</gene>
<protein>
    <recommendedName>
        <fullName evidence="5">Transposase</fullName>
    </recommendedName>
</protein>
<feature type="coiled-coil region" evidence="1">
    <location>
        <begin position="187"/>
        <end position="256"/>
    </location>
</feature>
<keyword evidence="1" id="KW-0175">Coiled coil</keyword>
<name>A0ABQ5QVE4_9ACTN</name>